<sequence>MWKRKVGKIGKPFLFNIGLLCSKTFDDAIFEELFLAKYGLKKEEMVKMNIKGAFQIWMKDGSFHEIDLKECHQWTREGCKTCPDFAAEHADISTGGIGEDNAWTLCVVRTDLGVEVMNRMIADGSVIARPAETDATAMKLLKLLSTVSRRRWPATANPAPLVGVPPPKKKADGTTPAPH</sequence>
<gene>
    <name evidence="3" type="ORF">UFOPK2195_00729</name>
</gene>
<dbReference type="PANTHER" id="PTHR31332">
    <property type="entry name" value="7-HYDROXYMETHYL CHLOROPHYLL A REDUCTASE, CHLOROPLASTIC"/>
    <property type="match status" value="1"/>
</dbReference>
<organism evidence="3">
    <name type="scientific">freshwater metagenome</name>
    <dbReference type="NCBI Taxonomy" id="449393"/>
    <lineage>
        <taxon>unclassified sequences</taxon>
        <taxon>metagenomes</taxon>
        <taxon>ecological metagenomes</taxon>
    </lineage>
</organism>
<evidence type="ECO:0000259" key="2">
    <source>
        <dbReference type="Pfam" id="PF04432"/>
    </source>
</evidence>
<accession>A0A6J6L5N6</accession>
<dbReference type="AlphaFoldDB" id="A0A6J6L5N6"/>
<reference evidence="3" key="1">
    <citation type="submission" date="2020-05" db="EMBL/GenBank/DDBJ databases">
        <authorList>
            <person name="Chiriac C."/>
            <person name="Salcher M."/>
            <person name="Ghai R."/>
            <person name="Kavagutti S V."/>
        </authorList>
    </citation>
    <scope>NUCLEOTIDE SEQUENCE</scope>
</reference>
<evidence type="ECO:0000256" key="1">
    <source>
        <dbReference type="SAM" id="MobiDB-lite"/>
    </source>
</evidence>
<dbReference type="InterPro" id="IPR045220">
    <property type="entry name" value="FRHB/FDHB/HCAR-like"/>
</dbReference>
<dbReference type="Pfam" id="PF04432">
    <property type="entry name" value="FrhB_FdhB_C"/>
    <property type="match status" value="1"/>
</dbReference>
<name>A0A6J6L5N6_9ZZZZ</name>
<proteinExistence type="predicted"/>
<dbReference type="InterPro" id="IPR007525">
    <property type="entry name" value="FrhB_FdhB_C"/>
</dbReference>
<evidence type="ECO:0000313" key="3">
    <source>
        <dbReference type="EMBL" id="CAB4655759.1"/>
    </source>
</evidence>
<protein>
    <submittedName>
        <fullName evidence="3">Unannotated protein</fullName>
    </submittedName>
</protein>
<feature type="region of interest" description="Disordered" evidence="1">
    <location>
        <begin position="155"/>
        <end position="179"/>
    </location>
</feature>
<feature type="domain" description="Coenzyme F420 hydrogenase/dehydrogenase beta subunit C-terminal" evidence="2">
    <location>
        <begin position="8"/>
        <end position="132"/>
    </location>
</feature>
<dbReference type="EMBL" id="CAEZWH010000133">
    <property type="protein sequence ID" value="CAB4655759.1"/>
    <property type="molecule type" value="Genomic_DNA"/>
</dbReference>
<dbReference type="PANTHER" id="PTHR31332:SF0">
    <property type="entry name" value="7-HYDROXYMETHYL CHLOROPHYLL A REDUCTASE, CHLOROPLASTIC"/>
    <property type="match status" value="1"/>
</dbReference>
<dbReference type="GO" id="GO:0052592">
    <property type="term" value="F:oxidoreductase activity, acting on CH or CH2 groups, with an iron-sulfur protein as acceptor"/>
    <property type="evidence" value="ECO:0007669"/>
    <property type="project" value="TreeGrafter"/>
</dbReference>